<protein>
    <recommendedName>
        <fullName evidence="3">E3 ubiquitin-protein ligase E3D</fullName>
        <ecNumber evidence="2">2.3.2.26</ecNumber>
    </recommendedName>
    <alternativeName>
        <fullName evidence="6">HECT-type E3 ubiquitin transferase E3D</fullName>
    </alternativeName>
    <alternativeName>
        <fullName evidence="5">UbcH10-binding protein with a HECT-like domain</fullName>
    </alternativeName>
    <alternativeName>
        <fullName evidence="4">Ubiquitin-conjugating enzyme E2C-binding protein</fullName>
    </alternativeName>
</protein>
<sequence>MALMKPSVSIRAEFKPLLSSANIYIEFSRELICVSSRVIVEQNKIIFLSGLANAEFILQSLTLKPETCRGLRWIGTQELQLTLEAEWTEEGNKSRDVNSHKFNGGYQHINQDLLVSRIQACQSRCFCVGCGAQIFKPSCNFKRVLPLPSENWSDFADIWFCHNHDGHGHGHTPEATSAPSVDHTRNRDLLPRPDDCLVSSLYMLVSSGQIKTGAVCNDKDKLICNRCGNFLGFVKRAKSSEVVAESPVSDSASDVYKVYYHAICFRQDSDKELLPKSLTPDDLNSDTEKKLLSEQTVEEFMCHLLRDQSHRFTSFRFIVDASLQFEGQSGVIILLWLLDQDLVVFSSASSTSSSSPLSSSPNASRSYSCSPCESMKLLYKADFLSVNGCVDKQAPDVFKAWRKDNTVHSISLPYPLCKQLLRLLITSTKKLSVSQRGLNGFHVGYLTAS</sequence>
<evidence type="ECO:0000256" key="4">
    <source>
        <dbReference type="ARBA" id="ARBA00029737"/>
    </source>
</evidence>
<evidence type="ECO:0000256" key="2">
    <source>
        <dbReference type="ARBA" id="ARBA00012485"/>
    </source>
</evidence>
<dbReference type="EC" id="2.3.2.26" evidence="2"/>
<evidence type="ECO:0000313" key="10">
    <source>
        <dbReference type="RefSeq" id="XP_005089038.1"/>
    </source>
</evidence>
<dbReference type="PANTHER" id="PTHR31531">
    <property type="entry name" value="E3 UBIQUITIN-PROTEIN LIGASE E3D FAMILY MEMBER"/>
    <property type="match status" value="1"/>
</dbReference>
<evidence type="ECO:0000256" key="1">
    <source>
        <dbReference type="ARBA" id="ARBA00000885"/>
    </source>
</evidence>
<keyword evidence="9" id="KW-1185">Reference proteome</keyword>
<gene>
    <name evidence="10" type="primary">LOC101852806</name>
</gene>
<name>A0ABM0JA88_APLCA</name>
<dbReference type="RefSeq" id="XP_005089038.1">
    <property type="nucleotide sequence ID" value="XM_005088981.3"/>
</dbReference>
<dbReference type="PANTHER" id="PTHR31531:SF2">
    <property type="entry name" value="E3 UBIQUITIN-PROTEIN LIGASE E3D"/>
    <property type="match status" value="1"/>
</dbReference>
<evidence type="ECO:0000256" key="7">
    <source>
        <dbReference type="ARBA" id="ARBA00053831"/>
    </source>
</evidence>
<evidence type="ECO:0000313" key="9">
    <source>
        <dbReference type="Proteomes" id="UP000694888"/>
    </source>
</evidence>
<evidence type="ECO:0000256" key="6">
    <source>
        <dbReference type="ARBA" id="ARBA00032298"/>
    </source>
</evidence>
<proteinExistence type="predicted"/>
<comment type="function">
    <text evidence="7">E3 ubiquitin-protein ligase which accepts ubiquitin from specific E2 ubiquitin-conjugating enzymes, and transfers it to substrates, generally promoting their degradation by the proteasome. Independently of its E3 ubiquitin-protein ligase activity, acts as an inhibitor of CPSF3 endonuclease activity by blocking CPSF3 active site.</text>
</comment>
<accession>A0ABM0JA88</accession>
<comment type="catalytic activity">
    <reaction evidence="1">
        <text>S-ubiquitinyl-[E2 ubiquitin-conjugating enzyme]-L-cysteine + [acceptor protein]-L-lysine = [E2 ubiquitin-conjugating enzyme]-L-cysteine + N(6)-ubiquitinyl-[acceptor protein]-L-lysine.</text>
        <dbReference type="EC" id="2.3.2.26"/>
    </reaction>
</comment>
<dbReference type="Proteomes" id="UP000694888">
    <property type="component" value="Unplaced"/>
</dbReference>
<evidence type="ECO:0000256" key="3">
    <source>
        <dbReference type="ARBA" id="ARBA00013646"/>
    </source>
</evidence>
<dbReference type="GeneID" id="101852806"/>
<dbReference type="Pfam" id="PF09814">
    <property type="entry name" value="HECT_2"/>
    <property type="match status" value="1"/>
</dbReference>
<dbReference type="InterPro" id="IPR019193">
    <property type="entry name" value="UBQ-conj_enz_E2-bd_prot"/>
</dbReference>
<evidence type="ECO:0000256" key="8">
    <source>
        <dbReference type="ARBA" id="ARBA00064185"/>
    </source>
</evidence>
<comment type="subunit">
    <text evidence="8">Interacts with UBE2C/UbcH10 (E2 ubiquitin-conjugating enzyme). In vitro, interacts with cyclin-B.</text>
</comment>
<evidence type="ECO:0000256" key="5">
    <source>
        <dbReference type="ARBA" id="ARBA00032234"/>
    </source>
</evidence>
<reference evidence="10" key="1">
    <citation type="submission" date="2025-08" db="UniProtKB">
        <authorList>
            <consortium name="RefSeq"/>
        </authorList>
    </citation>
    <scope>IDENTIFICATION</scope>
</reference>
<organism evidence="9 10">
    <name type="scientific">Aplysia californica</name>
    <name type="common">California sea hare</name>
    <dbReference type="NCBI Taxonomy" id="6500"/>
    <lineage>
        <taxon>Eukaryota</taxon>
        <taxon>Metazoa</taxon>
        <taxon>Spiralia</taxon>
        <taxon>Lophotrochozoa</taxon>
        <taxon>Mollusca</taxon>
        <taxon>Gastropoda</taxon>
        <taxon>Heterobranchia</taxon>
        <taxon>Euthyneura</taxon>
        <taxon>Tectipleura</taxon>
        <taxon>Aplysiida</taxon>
        <taxon>Aplysioidea</taxon>
        <taxon>Aplysiidae</taxon>
        <taxon>Aplysia</taxon>
    </lineage>
</organism>